<dbReference type="GO" id="GO:0008270">
    <property type="term" value="F:zinc ion binding"/>
    <property type="evidence" value="ECO:0007669"/>
    <property type="project" value="UniProtKB-KW"/>
</dbReference>
<feature type="region of interest" description="Disordered" evidence="2">
    <location>
        <begin position="59"/>
        <end position="100"/>
    </location>
</feature>
<evidence type="ECO:0000313" key="4">
    <source>
        <dbReference type="EMBL" id="KAK1604508.1"/>
    </source>
</evidence>
<feature type="compositionally biased region" description="Acidic residues" evidence="2">
    <location>
        <begin position="672"/>
        <end position="696"/>
    </location>
</feature>
<dbReference type="CDD" id="cd00303">
    <property type="entry name" value="retropepsin_like"/>
    <property type="match status" value="1"/>
</dbReference>
<protein>
    <recommendedName>
        <fullName evidence="3">CCHC-type domain-containing protein</fullName>
    </recommendedName>
</protein>
<dbReference type="InterPro" id="IPR036875">
    <property type="entry name" value="Znf_CCHC_sf"/>
</dbReference>
<dbReference type="PROSITE" id="PS50158">
    <property type="entry name" value="ZF_CCHC"/>
    <property type="match status" value="1"/>
</dbReference>
<keyword evidence="5" id="KW-1185">Reference proteome</keyword>
<proteinExistence type="predicted"/>
<evidence type="ECO:0000256" key="1">
    <source>
        <dbReference type="PROSITE-ProRule" id="PRU00047"/>
    </source>
</evidence>
<organism evidence="4 5">
    <name type="scientific">Lolium multiflorum</name>
    <name type="common">Italian ryegrass</name>
    <name type="synonym">Lolium perenne subsp. multiflorum</name>
    <dbReference type="NCBI Taxonomy" id="4521"/>
    <lineage>
        <taxon>Eukaryota</taxon>
        <taxon>Viridiplantae</taxon>
        <taxon>Streptophyta</taxon>
        <taxon>Embryophyta</taxon>
        <taxon>Tracheophyta</taxon>
        <taxon>Spermatophyta</taxon>
        <taxon>Magnoliopsida</taxon>
        <taxon>Liliopsida</taxon>
        <taxon>Poales</taxon>
        <taxon>Poaceae</taxon>
        <taxon>BOP clade</taxon>
        <taxon>Pooideae</taxon>
        <taxon>Poodae</taxon>
        <taxon>Poeae</taxon>
        <taxon>Poeae Chloroplast Group 2 (Poeae type)</taxon>
        <taxon>Loliodinae</taxon>
        <taxon>Loliinae</taxon>
        <taxon>Lolium</taxon>
    </lineage>
</organism>
<dbReference type="GO" id="GO:0003676">
    <property type="term" value="F:nucleic acid binding"/>
    <property type="evidence" value="ECO:0007669"/>
    <property type="project" value="InterPro"/>
</dbReference>
<dbReference type="InterPro" id="IPR021109">
    <property type="entry name" value="Peptidase_aspartic_dom_sf"/>
</dbReference>
<feature type="region of interest" description="Disordered" evidence="2">
    <location>
        <begin position="292"/>
        <end position="348"/>
    </location>
</feature>
<dbReference type="SUPFAM" id="SSF57756">
    <property type="entry name" value="Retrovirus zinc finger-like domains"/>
    <property type="match status" value="1"/>
</dbReference>
<dbReference type="InterPro" id="IPR005162">
    <property type="entry name" value="Retrotrans_gag_dom"/>
</dbReference>
<gene>
    <name evidence="4" type="ORF">QYE76_028181</name>
</gene>
<comment type="caution">
    <text evidence="4">The sequence shown here is derived from an EMBL/GenBank/DDBJ whole genome shotgun (WGS) entry which is preliminary data.</text>
</comment>
<dbReference type="PANTHER" id="PTHR35046">
    <property type="entry name" value="ZINC KNUCKLE (CCHC-TYPE) FAMILY PROTEIN"/>
    <property type="match status" value="1"/>
</dbReference>
<feature type="domain" description="CCHC-type" evidence="3">
    <location>
        <begin position="354"/>
        <end position="369"/>
    </location>
</feature>
<evidence type="ECO:0000313" key="5">
    <source>
        <dbReference type="Proteomes" id="UP001231189"/>
    </source>
</evidence>
<accession>A0AAD8QKJ2</accession>
<dbReference type="AlphaFoldDB" id="A0AAD8QKJ2"/>
<feature type="region of interest" description="Disordered" evidence="2">
    <location>
        <begin position="665"/>
        <end position="709"/>
    </location>
</feature>
<dbReference type="Gene3D" id="2.40.70.10">
    <property type="entry name" value="Acid Proteases"/>
    <property type="match status" value="1"/>
</dbReference>
<evidence type="ECO:0000256" key="2">
    <source>
        <dbReference type="SAM" id="MobiDB-lite"/>
    </source>
</evidence>
<name>A0AAD8QKJ2_LOLMU</name>
<keyword evidence="1" id="KW-0862">Zinc</keyword>
<feature type="region of interest" description="Disordered" evidence="2">
    <location>
        <begin position="739"/>
        <end position="788"/>
    </location>
</feature>
<dbReference type="Proteomes" id="UP001231189">
    <property type="component" value="Unassembled WGS sequence"/>
</dbReference>
<sequence length="788" mass="87642">MGLAAASLEGFPYRGSRTGGFATEALSRRKGRYEEETSIARGGEEQLDKKMDVKLDMELDTKTSHGRAREERGPGRVRPAAGPPGPIPGPTGSHAGSVRSKPDVTLVPVGHYPKTLIFRMKHLVLVVVLDVVTAVVVSLNSDAMVVGLRKKMVWVKLASSEFDGYALHWWDGVTRARQEDNELPVLTWREMKAIMQARFVPTNYLRTIYDKLTLLRQGVKTVDEYFMEMEMLMQRGRVRESLQMTMQRFLHGLKYDIKGIVRHHSYTTMNELLHHAREAEAQLAEEAQIKGRATGAGRYTPRAPPSTAPSTRPTDVPSSSSKPVSNVSNTKKSESAASTSGSSMSTARNRDMACHTCGGKGHFKRDCPNRKVMIINEDNEYETGDDVDPYALEDDDYDTDGVDAYPADARTIVVSQRALNVLPSASTQRCNLFQTKALVGPDKACKVIIDGGSCRNLASKELCTKLKLKYLPHPHPYYIQWLSDNGEMKVNHMVRVEFEIGPYKDSIDFDVVPMTVCHLLLGRPWLYDRSVQHNGRANTYHLEFKGKKINLQPMSPQQIVNESRQKVEVNLEDAPIDRRENCNVVSDITKSERVNSLVLLATKEDMREFSEDPTAMPLVLMYKGMVLVSNNMTPIPLGVSNVLQEFSDVFLEEVPAGLPPLRVVTRCSGGDGGDDDEDDGDDDGDDVQLDDGDDGVDFPSREFPDSCPPESSFLSCVFRPAEAAMTLLDYPPELRVSRRRCTRRRGGQRGLWAPSSQGGAARPWPAPAYEVGPWRPSSAPGSLRLLEK</sequence>
<keyword evidence="1" id="KW-0479">Metal-binding</keyword>
<dbReference type="Gene3D" id="4.10.60.10">
    <property type="entry name" value="Zinc finger, CCHC-type"/>
    <property type="match status" value="1"/>
</dbReference>
<evidence type="ECO:0000259" key="3">
    <source>
        <dbReference type="PROSITE" id="PS50158"/>
    </source>
</evidence>
<feature type="compositionally biased region" description="Basic and acidic residues" evidence="2">
    <location>
        <begin position="59"/>
        <end position="74"/>
    </location>
</feature>
<dbReference type="EMBL" id="JAUUTY010000007">
    <property type="protein sequence ID" value="KAK1604508.1"/>
    <property type="molecule type" value="Genomic_DNA"/>
</dbReference>
<dbReference type="Pfam" id="PF03732">
    <property type="entry name" value="Retrotrans_gag"/>
    <property type="match status" value="1"/>
</dbReference>
<feature type="region of interest" description="Disordered" evidence="2">
    <location>
        <begin position="1"/>
        <end position="47"/>
    </location>
</feature>
<dbReference type="PANTHER" id="PTHR35046:SF9">
    <property type="entry name" value="RNA-DIRECTED DNA POLYMERASE"/>
    <property type="match status" value="1"/>
</dbReference>
<dbReference type="Pfam" id="PF00098">
    <property type="entry name" value="zf-CCHC"/>
    <property type="match status" value="1"/>
</dbReference>
<feature type="compositionally biased region" description="Low complexity" evidence="2">
    <location>
        <begin position="308"/>
        <end position="347"/>
    </location>
</feature>
<reference evidence="4" key="1">
    <citation type="submission" date="2023-07" db="EMBL/GenBank/DDBJ databases">
        <title>A chromosome-level genome assembly of Lolium multiflorum.</title>
        <authorList>
            <person name="Chen Y."/>
            <person name="Copetti D."/>
            <person name="Kolliker R."/>
            <person name="Studer B."/>
        </authorList>
    </citation>
    <scope>NUCLEOTIDE SEQUENCE</scope>
    <source>
        <strain evidence="4">02402/16</strain>
        <tissue evidence="4">Leaf</tissue>
    </source>
</reference>
<dbReference type="SMART" id="SM00343">
    <property type="entry name" value="ZnF_C2HC"/>
    <property type="match status" value="1"/>
</dbReference>
<dbReference type="InterPro" id="IPR001878">
    <property type="entry name" value="Znf_CCHC"/>
</dbReference>
<keyword evidence="1" id="KW-0863">Zinc-finger</keyword>